<dbReference type="SUPFAM" id="SSF48452">
    <property type="entry name" value="TPR-like"/>
    <property type="match status" value="1"/>
</dbReference>
<evidence type="ECO:0000313" key="4">
    <source>
        <dbReference type="EMBL" id="MCV3214864.1"/>
    </source>
</evidence>
<evidence type="ECO:0000256" key="1">
    <source>
        <dbReference type="ARBA" id="ARBA00022737"/>
    </source>
</evidence>
<dbReference type="RefSeq" id="WP_263746444.1">
    <property type="nucleotide sequence ID" value="NZ_JAOWRF010000223.1"/>
</dbReference>
<dbReference type="PROSITE" id="PS50005">
    <property type="entry name" value="TPR"/>
    <property type="match status" value="7"/>
</dbReference>
<dbReference type="SMART" id="SM00028">
    <property type="entry name" value="TPR"/>
    <property type="match status" value="8"/>
</dbReference>
<feature type="repeat" description="TPR" evidence="3">
    <location>
        <begin position="748"/>
        <end position="781"/>
    </location>
</feature>
<accession>A0ABT3B0G6</accession>
<evidence type="ECO:0000313" key="5">
    <source>
        <dbReference type="Proteomes" id="UP001526143"/>
    </source>
</evidence>
<dbReference type="InterPro" id="IPR011990">
    <property type="entry name" value="TPR-like_helical_dom_sf"/>
</dbReference>
<dbReference type="SUPFAM" id="SSF48439">
    <property type="entry name" value="Protein prenylyltransferase"/>
    <property type="match status" value="1"/>
</dbReference>
<comment type="caution">
    <text evidence="4">The sequence shown here is derived from an EMBL/GenBank/DDBJ whole genome shotgun (WGS) entry which is preliminary data.</text>
</comment>
<dbReference type="SUPFAM" id="SSF52540">
    <property type="entry name" value="P-loop containing nucleoside triphosphate hydrolases"/>
    <property type="match status" value="1"/>
</dbReference>
<dbReference type="Proteomes" id="UP001526143">
    <property type="component" value="Unassembled WGS sequence"/>
</dbReference>
<feature type="repeat" description="TPR" evidence="3">
    <location>
        <begin position="612"/>
        <end position="645"/>
    </location>
</feature>
<feature type="repeat" description="TPR" evidence="3">
    <location>
        <begin position="578"/>
        <end position="611"/>
    </location>
</feature>
<keyword evidence="2 3" id="KW-0802">TPR repeat</keyword>
<feature type="repeat" description="TPR" evidence="3">
    <location>
        <begin position="646"/>
        <end position="679"/>
    </location>
</feature>
<evidence type="ECO:0000256" key="3">
    <source>
        <dbReference type="PROSITE-ProRule" id="PRU00339"/>
    </source>
</evidence>
<name>A0ABT3B0G6_9CYAN</name>
<dbReference type="InterPro" id="IPR050498">
    <property type="entry name" value="Ycf3"/>
</dbReference>
<gene>
    <name evidence="4" type="ORF">OGM63_15285</name>
</gene>
<dbReference type="PANTHER" id="PTHR44858">
    <property type="entry name" value="TETRATRICOPEPTIDE REPEAT PROTEIN 6"/>
    <property type="match status" value="1"/>
</dbReference>
<evidence type="ECO:0000256" key="2">
    <source>
        <dbReference type="ARBA" id="ARBA00022803"/>
    </source>
</evidence>
<dbReference type="Pfam" id="PF00515">
    <property type="entry name" value="TPR_1"/>
    <property type="match status" value="6"/>
</dbReference>
<reference evidence="4 5" key="1">
    <citation type="submission" date="2022-10" db="EMBL/GenBank/DDBJ databases">
        <title>Identification of biosynthetic pathway for the production of the potent trypsin inhibitor radiosumin.</title>
        <authorList>
            <person name="Fewer D.P."/>
            <person name="Delbaje E."/>
            <person name="Ouyang X."/>
            <person name="Agostino P.D."/>
            <person name="Wahlsten M."/>
            <person name="Jokela J."/>
            <person name="Permi P."/>
            <person name="Haapaniemi E."/>
            <person name="Koistinen H."/>
        </authorList>
    </citation>
    <scope>NUCLEOTIDE SEQUENCE [LARGE SCALE GENOMIC DNA]</scope>
    <source>
        <strain evidence="4 5">NIES-515</strain>
    </source>
</reference>
<dbReference type="Gene3D" id="1.25.40.10">
    <property type="entry name" value="Tetratricopeptide repeat domain"/>
    <property type="match status" value="4"/>
</dbReference>
<keyword evidence="1" id="KW-0677">Repeat</keyword>
<dbReference type="PROSITE" id="PS50293">
    <property type="entry name" value="TPR_REGION"/>
    <property type="match status" value="2"/>
</dbReference>
<organism evidence="4 5">
    <name type="scientific">Plectonema radiosum NIES-515</name>
    <dbReference type="NCBI Taxonomy" id="2986073"/>
    <lineage>
        <taxon>Bacteria</taxon>
        <taxon>Bacillati</taxon>
        <taxon>Cyanobacteriota</taxon>
        <taxon>Cyanophyceae</taxon>
        <taxon>Oscillatoriophycideae</taxon>
        <taxon>Oscillatoriales</taxon>
        <taxon>Microcoleaceae</taxon>
        <taxon>Plectonema</taxon>
    </lineage>
</organism>
<protein>
    <submittedName>
        <fullName evidence="4">Tetratricopeptide repeat protein</fullName>
    </submittedName>
</protein>
<proteinExistence type="predicted"/>
<dbReference type="InterPro" id="IPR027417">
    <property type="entry name" value="P-loop_NTPase"/>
</dbReference>
<keyword evidence="5" id="KW-1185">Reference proteome</keyword>
<feature type="repeat" description="TPR" evidence="3">
    <location>
        <begin position="714"/>
        <end position="747"/>
    </location>
</feature>
<feature type="repeat" description="TPR" evidence="3">
    <location>
        <begin position="544"/>
        <end position="577"/>
    </location>
</feature>
<sequence>MNNPQKKPKSLQDILQQRQQSGFVGREEQVSLFRQNLDLSLEDSRRHFLFNVWGQGGVGKSTLLRQFRKIAEEAKIIAAHTDDSEKSVSEAMGRLAEQLEQQNHKLTQFSDRYKVYRQKRQELESDPEAPQGFSAFVGKTVAKTGVLLARRVPVGGAVFDFIDEDAVASQAGEWASYVAKKLTNKDEVRLIQEPVEVLTPLFLQDISKLAEKSGVALFFDTYESTEDFLDNWLREILEGRYGEVPLNILVIIAGRQELDKNHWAPYEGLMIRFPLEPFTEEEAQQYLTRKGITNSRVIEVILRLSGRLPLLVATLAAESPNDPSQVGDPSGTAVERFLKWIDDPKRRQLALDAAIPRCLNRDVLAKLRGEDEADELFNWLKEMPFIEERTDGWAYHEVVKTQMLRHKRLSSPQSWADLHGKLGEYYDTLRNNLQLNEEKKQGDPTWQSYALNVLYHSLCQTPQKSLSIALNNFLPAFDNERSFALRWAETTAQAGKNVDNAEVQRWGEQLVNGLKAYEEDCYEVAVEMFTALLEHSEIQSQWRTIALSRRGNIYRSMKRYEEALKDFDCAIQLNPKYYWAIAGRGETYRLMKRYEEALKNFDQAIQLNHKYDYAIANRGYTYRLIERYEEALKDFDCAIELNPKYDWAIAHRGKTYRSMKRYEEALKDFDCAIELNPKLDWTIANRGYTYRLMERYEEALKDFDCAIELNPKYDWAIAHRGKTYRSMKRYEEALKDFDQAIELNPKSQWAIALRGYAYLMLKRYNEALENLNCAINLKPDNNWYLYSRALAYQALNQVDKARVDLNNATKLAQQNYQKDAKDWGNTLNLALYYLIGGNVELSQRLYQYALSSHASLERMRAAIRDLEDFSTIFPEYIEAQSMRKFLQSSVT</sequence>
<dbReference type="PANTHER" id="PTHR44858:SF1">
    <property type="entry name" value="UDP-N-ACETYLGLUCOSAMINE--PEPTIDE N-ACETYLGLUCOSAMINYLTRANSFERASE SPINDLY-RELATED"/>
    <property type="match status" value="1"/>
</dbReference>
<dbReference type="Gene3D" id="3.40.50.300">
    <property type="entry name" value="P-loop containing nucleotide triphosphate hydrolases"/>
    <property type="match status" value="1"/>
</dbReference>
<feature type="repeat" description="TPR" evidence="3">
    <location>
        <begin position="680"/>
        <end position="713"/>
    </location>
</feature>
<dbReference type="EMBL" id="JAOWRF010000223">
    <property type="protein sequence ID" value="MCV3214864.1"/>
    <property type="molecule type" value="Genomic_DNA"/>
</dbReference>
<dbReference type="InterPro" id="IPR019734">
    <property type="entry name" value="TPR_rpt"/>
</dbReference>